<feature type="chain" id="PRO_5047083707" description="WD40 repeat protein" evidence="2">
    <location>
        <begin position="32"/>
        <end position="320"/>
    </location>
</feature>
<dbReference type="PANTHER" id="PTHR36842:SF1">
    <property type="entry name" value="PROTEIN TOLB"/>
    <property type="match status" value="1"/>
</dbReference>
<dbReference type="Gene3D" id="2.120.10.30">
    <property type="entry name" value="TolB, C-terminal domain"/>
    <property type="match status" value="2"/>
</dbReference>
<comment type="similarity">
    <text evidence="1">Belongs to the TolB family.</text>
</comment>
<keyword evidence="2" id="KW-0732">Signal</keyword>
<evidence type="ECO:0000256" key="1">
    <source>
        <dbReference type="ARBA" id="ARBA00009820"/>
    </source>
</evidence>
<accession>A0ABN3NMC0</accession>
<protein>
    <recommendedName>
        <fullName evidence="5">WD40 repeat protein</fullName>
    </recommendedName>
</protein>
<dbReference type="InterPro" id="IPR011659">
    <property type="entry name" value="WD40"/>
</dbReference>
<dbReference type="Pfam" id="PF07676">
    <property type="entry name" value="PD40"/>
    <property type="match status" value="2"/>
</dbReference>
<comment type="caution">
    <text evidence="3">The sequence shown here is derived from an EMBL/GenBank/DDBJ whole genome shotgun (WGS) entry which is preliminary data.</text>
</comment>
<dbReference type="RefSeq" id="WP_344172964.1">
    <property type="nucleotide sequence ID" value="NZ_BAAARY010000013.1"/>
</dbReference>
<dbReference type="SUPFAM" id="SSF82171">
    <property type="entry name" value="DPP6 N-terminal domain-like"/>
    <property type="match status" value="1"/>
</dbReference>
<evidence type="ECO:0000256" key="2">
    <source>
        <dbReference type="SAM" id="SignalP"/>
    </source>
</evidence>
<keyword evidence="4" id="KW-1185">Reference proteome</keyword>
<reference evidence="3 4" key="1">
    <citation type="journal article" date="2019" name="Int. J. Syst. Evol. Microbiol.">
        <title>The Global Catalogue of Microorganisms (GCM) 10K type strain sequencing project: providing services to taxonomists for standard genome sequencing and annotation.</title>
        <authorList>
            <consortium name="The Broad Institute Genomics Platform"/>
            <consortium name="The Broad Institute Genome Sequencing Center for Infectious Disease"/>
            <person name="Wu L."/>
            <person name="Ma J."/>
        </authorList>
    </citation>
    <scope>NUCLEOTIDE SEQUENCE [LARGE SCALE GENOMIC DNA]</scope>
    <source>
        <strain evidence="3 4">JCM 3367</strain>
    </source>
</reference>
<dbReference type="PANTHER" id="PTHR36842">
    <property type="entry name" value="PROTEIN TOLB HOMOLOG"/>
    <property type="match status" value="1"/>
</dbReference>
<name>A0ABN3NMC0_9ACTN</name>
<evidence type="ECO:0000313" key="4">
    <source>
        <dbReference type="Proteomes" id="UP001499978"/>
    </source>
</evidence>
<organism evidence="3 4">
    <name type="scientific">Pilimelia columellifera subsp. columellifera</name>
    <dbReference type="NCBI Taxonomy" id="706583"/>
    <lineage>
        <taxon>Bacteria</taxon>
        <taxon>Bacillati</taxon>
        <taxon>Actinomycetota</taxon>
        <taxon>Actinomycetes</taxon>
        <taxon>Micromonosporales</taxon>
        <taxon>Micromonosporaceae</taxon>
        <taxon>Pilimelia</taxon>
    </lineage>
</organism>
<evidence type="ECO:0008006" key="5">
    <source>
        <dbReference type="Google" id="ProtNLM"/>
    </source>
</evidence>
<evidence type="ECO:0000313" key="3">
    <source>
        <dbReference type="EMBL" id="GAA2526994.1"/>
    </source>
</evidence>
<dbReference type="EMBL" id="BAAARY010000013">
    <property type="protein sequence ID" value="GAA2526994.1"/>
    <property type="molecule type" value="Genomic_DNA"/>
</dbReference>
<dbReference type="InterPro" id="IPR011042">
    <property type="entry name" value="6-blade_b-propeller_TolB-like"/>
</dbReference>
<dbReference type="Proteomes" id="UP001499978">
    <property type="component" value="Unassembled WGS sequence"/>
</dbReference>
<feature type="signal peptide" evidence="2">
    <location>
        <begin position="1"/>
        <end position="31"/>
    </location>
</feature>
<proteinExistence type="inferred from homology"/>
<gene>
    <name evidence="3" type="ORF">GCM10010201_27250</name>
</gene>
<sequence length="320" mass="33017">MLRTITYGVAVAATATVTATGLAVTAGGATANPVGGAAPTLATTVAYVRSGDVYTSAGPTERRITFDGQHRRPRWSPDRKRIAVLRGVQLFVMNADGSAKRLATSMPAAGAAWSPDGRQLAFASRGCIGGPGVYRVGVTAGGQAATPTPLFPAECRTRPIPPAPPAAPPAGPLHERLRVDDAVAWSPDGARIAFRGGDCEGIFDDCLSLGDLATGAERPLAAFGGGGQADGFAVVPAFRPDGRALSWTGFVDGEHPIGVQTHDLTSGATRWHGAPGDREGVYVADHRMLVSGTHRGGTWVLILNTRTGTRTPLRPGSQPS</sequence>